<name>A0A4U9TU78_SERFO</name>
<accession>A0A4U9TU78</accession>
<protein>
    <submittedName>
        <fullName evidence="1">Uncharacterized protein</fullName>
    </submittedName>
</protein>
<dbReference type="AlphaFoldDB" id="A0A4U9TU78"/>
<sequence length="87" mass="10045">MGYDTQQHICNHGSRTLVYSALIESCFWSENALEPQINHKESNGVREVYTIKAKHLDQRSLNAPVVGLIIWMPMLKNIVRPFDFSQK</sequence>
<organism evidence="1">
    <name type="scientific">Serratia fonticola</name>
    <dbReference type="NCBI Taxonomy" id="47917"/>
    <lineage>
        <taxon>Bacteria</taxon>
        <taxon>Pseudomonadati</taxon>
        <taxon>Pseudomonadota</taxon>
        <taxon>Gammaproteobacteria</taxon>
        <taxon>Enterobacterales</taxon>
        <taxon>Yersiniaceae</taxon>
        <taxon>Serratia</taxon>
    </lineage>
</organism>
<evidence type="ECO:0000313" key="1">
    <source>
        <dbReference type="EMBL" id="VTR21982.1"/>
    </source>
</evidence>
<proteinExistence type="predicted"/>
<reference evidence="1" key="1">
    <citation type="submission" date="2019-05" db="EMBL/GenBank/DDBJ databases">
        <authorList>
            <consortium name="Pathogen Informatics"/>
        </authorList>
    </citation>
    <scope>NUCLEOTIDE SEQUENCE [LARGE SCALE GENOMIC DNA]</scope>
    <source>
        <strain evidence="1">NCTC12965</strain>
    </source>
</reference>
<dbReference type="EMBL" id="CABEEZ010000027">
    <property type="protein sequence ID" value="VTR21982.1"/>
    <property type="molecule type" value="Genomic_DNA"/>
</dbReference>
<gene>
    <name evidence="1" type="ORF">NCTC12965_01398</name>
</gene>